<dbReference type="AlphaFoldDB" id="A0AB36KHR1"/>
<feature type="compositionally biased region" description="Basic and acidic residues" evidence="1">
    <location>
        <begin position="11"/>
        <end position="48"/>
    </location>
</feature>
<name>A0AB36KHR1_HELPX</name>
<proteinExistence type="predicted"/>
<feature type="region of interest" description="Disordered" evidence="1">
    <location>
        <begin position="1"/>
        <end position="128"/>
    </location>
</feature>
<accession>A0AB36KHR1</accession>
<feature type="compositionally biased region" description="Polar residues" evidence="1">
    <location>
        <begin position="49"/>
        <end position="70"/>
    </location>
</feature>
<evidence type="ECO:0000256" key="1">
    <source>
        <dbReference type="SAM" id="MobiDB-lite"/>
    </source>
</evidence>
<dbReference type="RefSeq" id="WP_078247166.1">
    <property type="nucleotide sequence ID" value="NZ_MBHX01000006.1"/>
</dbReference>
<dbReference type="EMBL" id="MUOR01000015">
    <property type="protein sequence ID" value="OOP96644.1"/>
    <property type="molecule type" value="Genomic_DNA"/>
</dbReference>
<protein>
    <recommendedName>
        <fullName evidence="4">M protein</fullName>
    </recommendedName>
</protein>
<comment type="caution">
    <text evidence="2">The sequence shown here is derived from an EMBL/GenBank/DDBJ whole genome shotgun (WGS) entry which is preliminary data.</text>
</comment>
<evidence type="ECO:0000313" key="2">
    <source>
        <dbReference type="EMBL" id="OOP96644.1"/>
    </source>
</evidence>
<evidence type="ECO:0008006" key="4">
    <source>
        <dbReference type="Google" id="ProtNLM"/>
    </source>
</evidence>
<gene>
    <name evidence="2" type="ORF">B0X41_00930</name>
</gene>
<feature type="compositionally biased region" description="Polar residues" evidence="1">
    <location>
        <begin position="1"/>
        <end position="10"/>
    </location>
</feature>
<feature type="compositionally biased region" description="Basic and acidic residues" evidence="1">
    <location>
        <begin position="113"/>
        <end position="128"/>
    </location>
</feature>
<feature type="compositionally biased region" description="Basic and acidic residues" evidence="1">
    <location>
        <begin position="71"/>
        <end position="91"/>
    </location>
</feature>
<sequence length="354" mass="40894">MFGKSSNDSQENPKDAQKSTNFQEKHTKPTETTELVDKNQKLTAEKDNLNNQLNASQKQVKALQDSQQVLKNEKAELSKDKDNLTKEKTDLTNKNAELQKQVKELEQSQQALKNEKAELSKDKDNLTKANAELKTEKDNLTKDKTELTEKNKALTTEKTELNNKITGLVTEKERLVADKERLTKERDDLTKDKENLTATLSTAKTQAEQTSQKLNELEQRHAPYQKLEKLYEVFLEVKDRLNFNFVATTHSAMDLIASVLSDSKYYLESLYNKARQELSDKRSDKGEKLAELFDLLFEYIKDSKFERLKEPSAYDHTCKTLYPEQNTSQKMQRVVLRGYKHNDKVYHTIVDMGS</sequence>
<dbReference type="Proteomes" id="UP000318399">
    <property type="component" value="Unassembled WGS sequence"/>
</dbReference>
<reference evidence="2 3" key="1">
    <citation type="journal article" date="2017" name="Front. Cell. Infect. Microbiol.">
        <title>Whole Genome Sequence and Phylogenetic Analysis Show Helicobacter pylori Strains from Latin America Have Followed a Unique Evolution Pathway.</title>
        <authorList>
            <person name="Munoz-Ramirez Z.Y."/>
            <person name="Mendez-Tenorio A."/>
            <person name="Kato I."/>
            <person name="Bravo M.M."/>
            <person name="Rizzato C."/>
            <person name="Thorell K."/>
            <person name="Torres R.C."/>
            <person name="Aviles-Jimenez F."/>
            <person name="Camorlinga M."/>
            <person name="Canzian F."/>
            <person name="Torres J."/>
        </authorList>
    </citation>
    <scope>NUCLEOTIDE SEQUENCE [LARGE SCALE GENOMIC DNA]</scope>
    <source>
        <strain evidence="2 3">CC26084</strain>
    </source>
</reference>
<evidence type="ECO:0000313" key="3">
    <source>
        <dbReference type="Proteomes" id="UP000318399"/>
    </source>
</evidence>
<organism evidence="2 3">
    <name type="scientific">Helicobacter pylori</name>
    <name type="common">Campylobacter pylori</name>
    <dbReference type="NCBI Taxonomy" id="210"/>
    <lineage>
        <taxon>Bacteria</taxon>
        <taxon>Pseudomonadati</taxon>
        <taxon>Campylobacterota</taxon>
        <taxon>Epsilonproteobacteria</taxon>
        <taxon>Campylobacterales</taxon>
        <taxon>Helicobacteraceae</taxon>
        <taxon>Helicobacter</taxon>
    </lineage>
</organism>